<dbReference type="RefSeq" id="XP_027329211.1">
    <property type="nucleotide sequence ID" value="XM_027473410.1"/>
</dbReference>
<dbReference type="OrthoDB" id="681454at2759"/>
<protein>
    <submittedName>
        <fullName evidence="6">CBS domain-containing protein CBSX5-like</fullName>
    </submittedName>
</protein>
<keyword evidence="1" id="KW-0677">Repeat</keyword>
<evidence type="ECO:0000256" key="2">
    <source>
        <dbReference type="ARBA" id="ARBA00023122"/>
    </source>
</evidence>
<dbReference type="InterPro" id="IPR050511">
    <property type="entry name" value="AMPK_gamma/SDS23_families"/>
</dbReference>
<dbReference type="InterPro" id="IPR000644">
    <property type="entry name" value="CBS_dom"/>
</dbReference>
<dbReference type="InterPro" id="IPR046342">
    <property type="entry name" value="CBS_dom_sf"/>
</dbReference>
<evidence type="ECO:0000259" key="4">
    <source>
        <dbReference type="PROSITE" id="PS51371"/>
    </source>
</evidence>
<dbReference type="PROSITE" id="PS51371">
    <property type="entry name" value="CBS"/>
    <property type="match status" value="1"/>
</dbReference>
<evidence type="ECO:0000313" key="5">
    <source>
        <dbReference type="Proteomes" id="UP000694853"/>
    </source>
</evidence>
<dbReference type="Proteomes" id="UP000694853">
    <property type="component" value="Unplaced"/>
</dbReference>
<proteinExistence type="predicted"/>
<feature type="domain" description="CBS" evidence="4">
    <location>
        <begin position="339"/>
        <end position="396"/>
    </location>
</feature>
<name>A0A8B8JD05_ABRPR</name>
<dbReference type="GeneID" id="113845812"/>
<dbReference type="KEGG" id="aprc:113845812"/>
<dbReference type="AlphaFoldDB" id="A0A8B8JD05"/>
<keyword evidence="2 3" id="KW-0129">CBS domain</keyword>
<organism evidence="5 6">
    <name type="scientific">Abrus precatorius</name>
    <name type="common">Indian licorice</name>
    <name type="synonym">Glycine abrus</name>
    <dbReference type="NCBI Taxonomy" id="3816"/>
    <lineage>
        <taxon>Eukaryota</taxon>
        <taxon>Viridiplantae</taxon>
        <taxon>Streptophyta</taxon>
        <taxon>Embryophyta</taxon>
        <taxon>Tracheophyta</taxon>
        <taxon>Spermatophyta</taxon>
        <taxon>Magnoliopsida</taxon>
        <taxon>eudicotyledons</taxon>
        <taxon>Gunneridae</taxon>
        <taxon>Pentapetalae</taxon>
        <taxon>rosids</taxon>
        <taxon>fabids</taxon>
        <taxon>Fabales</taxon>
        <taxon>Fabaceae</taxon>
        <taxon>Papilionoideae</taxon>
        <taxon>50 kb inversion clade</taxon>
        <taxon>NPAAA clade</taxon>
        <taxon>indigoferoid/millettioid clade</taxon>
        <taxon>Abreae</taxon>
        <taxon>Abrus</taxon>
    </lineage>
</organism>
<sequence>MAARLSGHEVSDLCLGKPPLRSLSVTDTVADALSALKRIGDSYVTVWNCHHSFVRHNNNCCNRTCTCTCTCTCIGKVCMVDIICFLSKPDNLSSPASAFHSPISLLLPRHPTLVRHLPPNASLLEVIDVMHEGVQNVVIPIPNRSGSRKSVLEYGESHTMHKNDATYCWLTQEDVIRYLLNSIGVFSPIPSNPINTLGVIDTQNLLVVCYDDPASSVLDLLAVSLFHQSSVAVVDQQGKFVGEISPFTVNSCDEALVPAMATLSAGELMAYIDCGGPPEDLVQVVKERLEEQSLGAALELLGDETGLSSWSSFTSSSSSDEDFCIGKNGKVGGYSARVVRRSEAIVCYPKSSLVAVIIQALAHRVSYVWVVEDDGTLCGIVTFDGILKVFREHLKSIC</sequence>
<dbReference type="GO" id="GO:0005634">
    <property type="term" value="C:nucleus"/>
    <property type="evidence" value="ECO:0007669"/>
    <property type="project" value="TreeGrafter"/>
</dbReference>
<evidence type="ECO:0000256" key="1">
    <source>
        <dbReference type="ARBA" id="ARBA00022737"/>
    </source>
</evidence>
<reference evidence="5" key="1">
    <citation type="journal article" date="2019" name="Toxins">
        <title>Detection of Abrin-Like and Prepropulchellin-Like Toxin Genes and Transcripts Using Whole Genome Sequencing and Full-Length Transcript Sequencing of Abrus precatorius.</title>
        <authorList>
            <person name="Hovde B.T."/>
            <person name="Daligault H.E."/>
            <person name="Hanschen E.R."/>
            <person name="Kunde Y.A."/>
            <person name="Johnson M.B."/>
            <person name="Starkenburg S.R."/>
            <person name="Johnson S.L."/>
        </authorList>
    </citation>
    <scope>NUCLEOTIDE SEQUENCE [LARGE SCALE GENOMIC DNA]</scope>
</reference>
<gene>
    <name evidence="6" type="primary">LOC113845812</name>
</gene>
<dbReference type="PANTHER" id="PTHR13780">
    <property type="entry name" value="AMP-ACTIVATED PROTEIN KINASE, GAMMA REGULATORY SUBUNIT"/>
    <property type="match status" value="1"/>
</dbReference>
<accession>A0A8B8JD05</accession>
<dbReference type="SUPFAM" id="SSF54631">
    <property type="entry name" value="CBS-domain pair"/>
    <property type="match status" value="2"/>
</dbReference>
<dbReference type="Gene3D" id="3.10.580.10">
    <property type="entry name" value="CBS-domain"/>
    <property type="match status" value="1"/>
</dbReference>
<evidence type="ECO:0000256" key="3">
    <source>
        <dbReference type="PROSITE-ProRule" id="PRU00703"/>
    </source>
</evidence>
<evidence type="ECO:0000313" key="6">
    <source>
        <dbReference type="RefSeq" id="XP_027329211.1"/>
    </source>
</evidence>
<keyword evidence="5" id="KW-1185">Reference proteome</keyword>
<dbReference type="PANTHER" id="PTHR13780:SF39">
    <property type="entry name" value="CBS DOMAIN-CONTAINING PROTEIN CBSX5-LIKE"/>
    <property type="match status" value="1"/>
</dbReference>
<dbReference type="GO" id="GO:0005737">
    <property type="term" value="C:cytoplasm"/>
    <property type="evidence" value="ECO:0007669"/>
    <property type="project" value="TreeGrafter"/>
</dbReference>
<dbReference type="Pfam" id="PF00571">
    <property type="entry name" value="CBS"/>
    <property type="match status" value="1"/>
</dbReference>
<reference evidence="6" key="2">
    <citation type="submission" date="2025-08" db="UniProtKB">
        <authorList>
            <consortium name="RefSeq"/>
        </authorList>
    </citation>
    <scope>IDENTIFICATION</scope>
    <source>
        <tissue evidence="6">Young leaves</tissue>
    </source>
</reference>